<proteinExistence type="predicted"/>
<reference evidence="3 4" key="1">
    <citation type="journal article" date="2019" name="Sci. Rep.">
        <title>Nanopore sequencing improves the draft genome of the human pathogenic amoeba Naegleria fowleri.</title>
        <authorList>
            <person name="Liechti N."/>
            <person name="Schurch N."/>
            <person name="Bruggmann R."/>
            <person name="Wittwer M."/>
        </authorList>
    </citation>
    <scope>NUCLEOTIDE SEQUENCE [LARGE SCALE GENOMIC DNA]</scope>
    <source>
        <strain evidence="3 4">ATCC 30894</strain>
    </source>
</reference>
<dbReference type="RefSeq" id="XP_044569409.1">
    <property type="nucleotide sequence ID" value="XM_044709530.1"/>
</dbReference>
<sequence>MMRFNISLLVVVIALVALLASSSSCFAQQCKNRKTFADPTACTSCTFCTATKSSSCCTAAEDSAASLAASVGQLVSTGCYDLMKMGACAICDPKNQQFVNENGTLVVCKSACQRVVSACGLTSVSCDSMPTTNCWSGALSVVMLWKASLVFMVMMIGVVFML</sequence>
<evidence type="ECO:0000256" key="1">
    <source>
        <dbReference type="SAM" id="Phobius"/>
    </source>
</evidence>
<dbReference type="GeneID" id="68107813"/>
<feature type="signal peptide" evidence="2">
    <location>
        <begin position="1"/>
        <end position="27"/>
    </location>
</feature>
<dbReference type="VEuPathDB" id="AmoebaDB:FDP41_000595"/>
<keyword evidence="1" id="KW-1133">Transmembrane helix</keyword>
<keyword evidence="1" id="KW-0472">Membrane</keyword>
<comment type="caution">
    <text evidence="3">The sequence shown here is derived from an EMBL/GenBank/DDBJ whole genome shotgun (WGS) entry which is preliminary data.</text>
</comment>
<keyword evidence="4" id="KW-1185">Reference proteome</keyword>
<gene>
    <name evidence="3" type="ORF">FDP41_000595</name>
</gene>
<dbReference type="OMA" id="NCWNSAP"/>
<accession>A0A6A5CAC3</accession>
<dbReference type="Proteomes" id="UP000444721">
    <property type="component" value="Unassembled WGS sequence"/>
</dbReference>
<dbReference type="VEuPathDB" id="AmoebaDB:NfTy_002210"/>
<organism evidence="3 4">
    <name type="scientific">Naegleria fowleri</name>
    <name type="common">Brain eating amoeba</name>
    <dbReference type="NCBI Taxonomy" id="5763"/>
    <lineage>
        <taxon>Eukaryota</taxon>
        <taxon>Discoba</taxon>
        <taxon>Heterolobosea</taxon>
        <taxon>Tetramitia</taxon>
        <taxon>Eutetramitia</taxon>
        <taxon>Vahlkampfiidae</taxon>
        <taxon>Naegleria</taxon>
    </lineage>
</organism>
<dbReference type="AlphaFoldDB" id="A0A6A5CAC3"/>
<feature type="transmembrane region" description="Helical" evidence="1">
    <location>
        <begin position="135"/>
        <end position="160"/>
    </location>
</feature>
<protein>
    <submittedName>
        <fullName evidence="3">Uncharacterized protein</fullName>
    </submittedName>
</protein>
<evidence type="ECO:0000313" key="3">
    <source>
        <dbReference type="EMBL" id="KAF0984696.1"/>
    </source>
</evidence>
<feature type="chain" id="PRO_5025347633" evidence="2">
    <location>
        <begin position="28"/>
        <end position="162"/>
    </location>
</feature>
<keyword evidence="1" id="KW-0812">Transmembrane</keyword>
<evidence type="ECO:0000313" key="4">
    <source>
        <dbReference type="Proteomes" id="UP000444721"/>
    </source>
</evidence>
<dbReference type="PROSITE" id="PS51257">
    <property type="entry name" value="PROKAR_LIPOPROTEIN"/>
    <property type="match status" value="1"/>
</dbReference>
<dbReference type="EMBL" id="VFQX01000002">
    <property type="protein sequence ID" value="KAF0984696.1"/>
    <property type="molecule type" value="Genomic_DNA"/>
</dbReference>
<keyword evidence="2" id="KW-0732">Signal</keyword>
<name>A0A6A5CAC3_NAEFO</name>
<dbReference type="VEuPathDB" id="AmoebaDB:NF0120130"/>
<evidence type="ECO:0000256" key="2">
    <source>
        <dbReference type="SAM" id="SignalP"/>
    </source>
</evidence>
<dbReference type="OrthoDB" id="10524764at2759"/>